<dbReference type="Pfam" id="PF00324">
    <property type="entry name" value="AA_permease"/>
    <property type="match status" value="1"/>
</dbReference>
<evidence type="ECO:0000256" key="4">
    <source>
        <dbReference type="ARBA" id="ARBA00022989"/>
    </source>
</evidence>
<protein>
    <submittedName>
        <fullName evidence="8">Amino acid permease-domain-containing protein</fullName>
    </submittedName>
</protein>
<keyword evidence="4 6" id="KW-1133">Transmembrane helix</keyword>
<dbReference type="AlphaFoldDB" id="A0AAN7BML8"/>
<reference evidence="8" key="1">
    <citation type="journal article" date="2023" name="Mol. Phylogenet. Evol.">
        <title>Genome-scale phylogeny and comparative genomics of the fungal order Sordariales.</title>
        <authorList>
            <person name="Hensen N."/>
            <person name="Bonometti L."/>
            <person name="Westerberg I."/>
            <person name="Brannstrom I.O."/>
            <person name="Guillou S."/>
            <person name="Cros-Aarteil S."/>
            <person name="Calhoun S."/>
            <person name="Haridas S."/>
            <person name="Kuo A."/>
            <person name="Mondo S."/>
            <person name="Pangilinan J."/>
            <person name="Riley R."/>
            <person name="LaButti K."/>
            <person name="Andreopoulos B."/>
            <person name="Lipzen A."/>
            <person name="Chen C."/>
            <person name="Yan M."/>
            <person name="Daum C."/>
            <person name="Ng V."/>
            <person name="Clum A."/>
            <person name="Steindorff A."/>
            <person name="Ohm R.A."/>
            <person name="Martin F."/>
            <person name="Silar P."/>
            <person name="Natvig D.O."/>
            <person name="Lalanne C."/>
            <person name="Gautier V."/>
            <person name="Ament-Velasquez S.L."/>
            <person name="Kruys A."/>
            <person name="Hutchinson M.I."/>
            <person name="Powell A.J."/>
            <person name="Barry K."/>
            <person name="Miller A.N."/>
            <person name="Grigoriev I.V."/>
            <person name="Debuchy R."/>
            <person name="Gladieux P."/>
            <person name="Hiltunen Thoren M."/>
            <person name="Johannesson H."/>
        </authorList>
    </citation>
    <scope>NUCLEOTIDE SEQUENCE</scope>
    <source>
        <strain evidence="8">CBS 990.96</strain>
    </source>
</reference>
<evidence type="ECO:0000256" key="3">
    <source>
        <dbReference type="ARBA" id="ARBA00022692"/>
    </source>
</evidence>
<comment type="caution">
    <text evidence="8">The sequence shown here is derived from an EMBL/GenBank/DDBJ whole genome shotgun (WGS) entry which is preliminary data.</text>
</comment>
<keyword evidence="3 6" id="KW-0812">Transmembrane</keyword>
<dbReference type="GO" id="GO:0055085">
    <property type="term" value="P:transmembrane transport"/>
    <property type="evidence" value="ECO:0007669"/>
    <property type="project" value="InterPro"/>
</dbReference>
<feature type="domain" description="Amino acid permease/ SLC12A" evidence="7">
    <location>
        <begin position="18"/>
        <end position="238"/>
    </location>
</feature>
<accession>A0AAN7BML8</accession>
<dbReference type="Proteomes" id="UP001301958">
    <property type="component" value="Unassembled WGS sequence"/>
</dbReference>
<evidence type="ECO:0000256" key="1">
    <source>
        <dbReference type="ARBA" id="ARBA00004141"/>
    </source>
</evidence>
<dbReference type="InterPro" id="IPR004841">
    <property type="entry name" value="AA-permease/SLC12A_dom"/>
</dbReference>
<reference evidence="8" key="2">
    <citation type="submission" date="2023-05" db="EMBL/GenBank/DDBJ databases">
        <authorList>
            <consortium name="Lawrence Berkeley National Laboratory"/>
            <person name="Steindorff A."/>
            <person name="Hensen N."/>
            <person name="Bonometti L."/>
            <person name="Westerberg I."/>
            <person name="Brannstrom I.O."/>
            <person name="Guillou S."/>
            <person name="Cros-Aarteil S."/>
            <person name="Calhoun S."/>
            <person name="Haridas S."/>
            <person name="Kuo A."/>
            <person name="Mondo S."/>
            <person name="Pangilinan J."/>
            <person name="Riley R."/>
            <person name="Labutti K."/>
            <person name="Andreopoulos B."/>
            <person name="Lipzen A."/>
            <person name="Chen C."/>
            <person name="Yanf M."/>
            <person name="Daum C."/>
            <person name="Ng V."/>
            <person name="Clum A."/>
            <person name="Ohm R."/>
            <person name="Martin F."/>
            <person name="Silar P."/>
            <person name="Natvig D."/>
            <person name="Lalanne C."/>
            <person name="Gautier V."/>
            <person name="Ament-Velasquez S.L."/>
            <person name="Kruys A."/>
            <person name="Hutchinson M.I."/>
            <person name="Powell A.J."/>
            <person name="Barry K."/>
            <person name="Miller A.N."/>
            <person name="Grigoriev I.V."/>
            <person name="Debuchy R."/>
            <person name="Gladieux P."/>
            <person name="Thoren M.H."/>
            <person name="Johannesson H."/>
        </authorList>
    </citation>
    <scope>NUCLEOTIDE SEQUENCE</scope>
    <source>
        <strain evidence="8">CBS 990.96</strain>
    </source>
</reference>
<dbReference type="PANTHER" id="PTHR43495">
    <property type="entry name" value="GABA PERMEASE"/>
    <property type="match status" value="1"/>
</dbReference>
<sequence length="346" mass="38572">MVQPAASDLRQQLIHCQIFFIVFSSIIGTGVFTGNARALELAGPGGMVFTVGLVGLLACGVGETISELVQLFPTPNGVFEYVNAFVDPDWAWITSIMYWYMYASVFANQMLGAAKFWSYWRHPEWIAPMLFYGIFPVVFLGFNFLGVRWYGRVETVLGTAKVFLLFIIACILWNIARTEDLTRLNPTDQGIPYNPLGVTHNPILSSNSPLAICQSILYVAFSYIGIETFAVAAFETKRVKDIASRTLYGMTYKLKQSSPFQKFSNLWAVIKVPHWALLISIIFMLLPAIHGILSAIPSQRDRVIFLDTIIEVVQLTASISCLMVWFPVSGICQIGVLGLAQPRWSG</sequence>
<evidence type="ECO:0000259" key="7">
    <source>
        <dbReference type="Pfam" id="PF00324"/>
    </source>
</evidence>
<evidence type="ECO:0000313" key="9">
    <source>
        <dbReference type="Proteomes" id="UP001301958"/>
    </source>
</evidence>
<dbReference type="Gene3D" id="1.20.1740.10">
    <property type="entry name" value="Amino acid/polyamine transporter I"/>
    <property type="match status" value="1"/>
</dbReference>
<evidence type="ECO:0000256" key="6">
    <source>
        <dbReference type="SAM" id="Phobius"/>
    </source>
</evidence>
<feature type="transmembrane region" description="Helical" evidence="6">
    <location>
        <begin position="46"/>
        <end position="65"/>
    </location>
</feature>
<keyword evidence="5 6" id="KW-0472">Membrane</keyword>
<gene>
    <name evidence="8" type="ORF">QBC38DRAFT_546309</name>
</gene>
<feature type="transmembrane region" description="Helical" evidence="6">
    <location>
        <begin position="316"/>
        <end position="340"/>
    </location>
</feature>
<dbReference type="PANTHER" id="PTHR43495:SF5">
    <property type="entry name" value="GAMMA-AMINOBUTYRIC ACID PERMEASE"/>
    <property type="match status" value="1"/>
</dbReference>
<comment type="subcellular location">
    <subcellularLocation>
        <location evidence="1">Membrane</location>
        <topology evidence="1">Multi-pass membrane protein</topology>
    </subcellularLocation>
</comment>
<evidence type="ECO:0000256" key="2">
    <source>
        <dbReference type="ARBA" id="ARBA00022448"/>
    </source>
</evidence>
<name>A0AAN7BML8_9PEZI</name>
<dbReference type="EMBL" id="MU865354">
    <property type="protein sequence ID" value="KAK4226104.1"/>
    <property type="molecule type" value="Genomic_DNA"/>
</dbReference>
<feature type="transmembrane region" description="Helical" evidence="6">
    <location>
        <begin position="156"/>
        <end position="176"/>
    </location>
</feature>
<dbReference type="GO" id="GO:0016020">
    <property type="term" value="C:membrane"/>
    <property type="evidence" value="ECO:0007669"/>
    <property type="project" value="UniProtKB-SubCell"/>
</dbReference>
<keyword evidence="9" id="KW-1185">Reference proteome</keyword>
<evidence type="ECO:0000256" key="5">
    <source>
        <dbReference type="ARBA" id="ARBA00023136"/>
    </source>
</evidence>
<feature type="transmembrane region" description="Helical" evidence="6">
    <location>
        <begin position="97"/>
        <end position="117"/>
    </location>
</feature>
<organism evidence="8 9">
    <name type="scientific">Podospora fimiseda</name>
    <dbReference type="NCBI Taxonomy" id="252190"/>
    <lineage>
        <taxon>Eukaryota</taxon>
        <taxon>Fungi</taxon>
        <taxon>Dikarya</taxon>
        <taxon>Ascomycota</taxon>
        <taxon>Pezizomycotina</taxon>
        <taxon>Sordariomycetes</taxon>
        <taxon>Sordariomycetidae</taxon>
        <taxon>Sordariales</taxon>
        <taxon>Podosporaceae</taxon>
        <taxon>Podospora</taxon>
    </lineage>
</organism>
<keyword evidence="2" id="KW-0813">Transport</keyword>
<feature type="transmembrane region" description="Helical" evidence="6">
    <location>
        <begin position="275"/>
        <end position="296"/>
    </location>
</feature>
<feature type="transmembrane region" description="Helical" evidence="6">
    <location>
        <begin position="129"/>
        <end position="150"/>
    </location>
</feature>
<evidence type="ECO:0000313" key="8">
    <source>
        <dbReference type="EMBL" id="KAK4226104.1"/>
    </source>
</evidence>
<proteinExistence type="predicted"/>
<feature type="transmembrane region" description="Helical" evidence="6">
    <location>
        <begin position="12"/>
        <end position="34"/>
    </location>
</feature>